<dbReference type="Pfam" id="PF08818">
    <property type="entry name" value="DUF1801"/>
    <property type="match status" value="1"/>
</dbReference>
<dbReference type="AlphaFoldDB" id="A0A5N8WB62"/>
<gene>
    <name evidence="2" type="ORF">FNH04_33800</name>
</gene>
<keyword evidence="3" id="KW-1185">Reference proteome</keyword>
<evidence type="ECO:0000259" key="1">
    <source>
        <dbReference type="Pfam" id="PF08818"/>
    </source>
</evidence>
<organism evidence="2 3">
    <name type="scientific">Streptomyces phyllanthi</name>
    <dbReference type="NCBI Taxonomy" id="1803180"/>
    <lineage>
        <taxon>Bacteria</taxon>
        <taxon>Bacillati</taxon>
        <taxon>Actinomycetota</taxon>
        <taxon>Actinomycetes</taxon>
        <taxon>Kitasatosporales</taxon>
        <taxon>Streptomycetaceae</taxon>
        <taxon>Streptomyces</taxon>
    </lineage>
</organism>
<dbReference type="Proteomes" id="UP000326979">
    <property type="component" value="Unassembled WGS sequence"/>
</dbReference>
<dbReference type="SUPFAM" id="SSF159888">
    <property type="entry name" value="YdhG-like"/>
    <property type="match status" value="1"/>
</dbReference>
<name>A0A5N8WB62_9ACTN</name>
<sequence length="120" mass="13108">MHPSDITTYLTGLDVSLQAVGEKTRRVIDSTLPEATGAVWHGHPTWSLGEKPGQTPVCLLKAYKSYVTFGLWRGQDVTDSSGRLVPGARRMASVKLRTVDDVDPALFTDWLRGALALEAK</sequence>
<dbReference type="OrthoDB" id="192368at2"/>
<proteinExistence type="predicted"/>
<evidence type="ECO:0000313" key="2">
    <source>
        <dbReference type="EMBL" id="MPY44700.1"/>
    </source>
</evidence>
<protein>
    <submittedName>
        <fullName evidence="2">DUF1801 domain-containing protein</fullName>
    </submittedName>
</protein>
<dbReference type="InterPro" id="IPR014922">
    <property type="entry name" value="YdhG-like"/>
</dbReference>
<reference evidence="2 3" key="1">
    <citation type="submission" date="2019-07" db="EMBL/GenBank/DDBJ databases">
        <title>New species of Amycolatopsis and Streptomyces.</title>
        <authorList>
            <person name="Duangmal K."/>
            <person name="Teo W.F.A."/>
            <person name="Lipun K."/>
        </authorList>
    </citation>
    <scope>NUCLEOTIDE SEQUENCE [LARGE SCALE GENOMIC DNA]</scope>
    <source>
        <strain evidence="2 3">TISTR 2346</strain>
    </source>
</reference>
<evidence type="ECO:0000313" key="3">
    <source>
        <dbReference type="Proteomes" id="UP000326979"/>
    </source>
</evidence>
<dbReference type="EMBL" id="VJZE01000351">
    <property type="protein sequence ID" value="MPY44700.1"/>
    <property type="molecule type" value="Genomic_DNA"/>
</dbReference>
<accession>A0A5N8WB62</accession>
<dbReference type="RefSeq" id="WP_152789660.1">
    <property type="nucleotide sequence ID" value="NZ_BAABEQ010000010.1"/>
</dbReference>
<comment type="caution">
    <text evidence="2">The sequence shown here is derived from an EMBL/GenBank/DDBJ whole genome shotgun (WGS) entry which is preliminary data.</text>
</comment>
<feature type="domain" description="YdhG-like" evidence="1">
    <location>
        <begin position="18"/>
        <end position="114"/>
    </location>
</feature>
<dbReference type="Gene3D" id="3.90.1150.200">
    <property type="match status" value="1"/>
</dbReference>